<organism evidence="4 5">
    <name type="scientific">Peribacillus deserti</name>
    <dbReference type="NCBI Taxonomy" id="673318"/>
    <lineage>
        <taxon>Bacteria</taxon>
        <taxon>Bacillati</taxon>
        <taxon>Bacillota</taxon>
        <taxon>Bacilli</taxon>
        <taxon>Bacillales</taxon>
        <taxon>Bacillaceae</taxon>
        <taxon>Peribacillus</taxon>
    </lineage>
</organism>
<dbReference type="Proteomes" id="UP000823486">
    <property type="component" value="Unassembled WGS sequence"/>
</dbReference>
<protein>
    <submittedName>
        <fullName evidence="4">Protein SCO1/2</fullName>
    </submittedName>
</protein>
<dbReference type="PROSITE" id="PS51352">
    <property type="entry name" value="THIOREDOXIN_2"/>
    <property type="match status" value="1"/>
</dbReference>
<keyword evidence="5" id="KW-1185">Reference proteome</keyword>
<dbReference type="PANTHER" id="PTHR12151">
    <property type="entry name" value="ELECTRON TRANSPORT PROTIN SCO1/SENC FAMILY MEMBER"/>
    <property type="match status" value="1"/>
</dbReference>
<evidence type="ECO:0000256" key="2">
    <source>
        <dbReference type="ARBA" id="ARBA00023008"/>
    </source>
</evidence>
<feature type="domain" description="Thioredoxin" evidence="3">
    <location>
        <begin position="29"/>
        <end position="195"/>
    </location>
</feature>
<dbReference type="EMBL" id="JAFBFI010000007">
    <property type="protein sequence ID" value="MBM7692541.1"/>
    <property type="molecule type" value="Genomic_DNA"/>
</dbReference>
<dbReference type="InterPro" id="IPR013766">
    <property type="entry name" value="Thioredoxin_domain"/>
</dbReference>
<dbReference type="SUPFAM" id="SSF52833">
    <property type="entry name" value="Thioredoxin-like"/>
    <property type="match status" value="1"/>
</dbReference>
<dbReference type="PANTHER" id="PTHR12151:SF25">
    <property type="entry name" value="LINALOOL DEHYDRATASE_ISOMERASE DOMAIN-CONTAINING PROTEIN"/>
    <property type="match status" value="1"/>
</dbReference>
<comment type="similarity">
    <text evidence="1">Belongs to the SCO1/2 family.</text>
</comment>
<sequence>MIRKNHIAIIILLLTTFLLASCGPKEVPNARNWPVGDFKAVDQENKEFTRKDLKGKIWVANFIFTNCTTVCPPMTANMAKLQQELKKEKLTDVQLVSFSIDPEIDSPQVMKTYGQKFNADHENWHFITGYSQSFIEKFSADSFHMLVKKPQNEDQVIHGTEFALVNEEGKVIQMYKGNTDFPLETIIEHVKILKNN</sequence>
<keyword evidence="2" id="KW-0186">Copper</keyword>
<name>A0ABS2QHA2_9BACI</name>
<dbReference type="PROSITE" id="PS51257">
    <property type="entry name" value="PROKAR_LIPOPROTEIN"/>
    <property type="match status" value="1"/>
</dbReference>
<dbReference type="Pfam" id="PF02630">
    <property type="entry name" value="SCO1-SenC"/>
    <property type="match status" value="1"/>
</dbReference>
<evidence type="ECO:0000259" key="3">
    <source>
        <dbReference type="PROSITE" id="PS51352"/>
    </source>
</evidence>
<comment type="caution">
    <text evidence="4">The sequence shown here is derived from an EMBL/GenBank/DDBJ whole genome shotgun (WGS) entry which is preliminary data.</text>
</comment>
<dbReference type="CDD" id="cd02968">
    <property type="entry name" value="SCO"/>
    <property type="match status" value="1"/>
</dbReference>
<accession>A0ABS2QHA2</accession>
<reference evidence="4 5" key="1">
    <citation type="submission" date="2021-01" db="EMBL/GenBank/DDBJ databases">
        <title>Genomic Encyclopedia of Type Strains, Phase IV (KMG-IV): sequencing the most valuable type-strain genomes for metagenomic binning, comparative biology and taxonomic classification.</title>
        <authorList>
            <person name="Goeker M."/>
        </authorList>
    </citation>
    <scope>NUCLEOTIDE SEQUENCE [LARGE SCALE GENOMIC DNA]</scope>
    <source>
        <strain evidence="4 5">DSM 105482</strain>
    </source>
</reference>
<dbReference type="RefSeq" id="WP_204542310.1">
    <property type="nucleotide sequence ID" value="NZ_JAFBFI010000007.1"/>
</dbReference>
<dbReference type="InterPro" id="IPR036249">
    <property type="entry name" value="Thioredoxin-like_sf"/>
</dbReference>
<dbReference type="InterPro" id="IPR003782">
    <property type="entry name" value="SCO1/SenC"/>
</dbReference>
<proteinExistence type="inferred from homology"/>
<gene>
    <name evidence="4" type="ORF">JOC77_001971</name>
</gene>
<evidence type="ECO:0000313" key="4">
    <source>
        <dbReference type="EMBL" id="MBM7692541.1"/>
    </source>
</evidence>
<dbReference type="Gene3D" id="3.40.30.10">
    <property type="entry name" value="Glutaredoxin"/>
    <property type="match status" value="1"/>
</dbReference>
<evidence type="ECO:0000313" key="5">
    <source>
        <dbReference type="Proteomes" id="UP000823486"/>
    </source>
</evidence>
<evidence type="ECO:0000256" key="1">
    <source>
        <dbReference type="ARBA" id="ARBA00010996"/>
    </source>
</evidence>